<dbReference type="Proteomes" id="UP000712600">
    <property type="component" value="Unassembled WGS sequence"/>
</dbReference>
<evidence type="ECO:0000313" key="3">
    <source>
        <dbReference type="Proteomes" id="UP000712600"/>
    </source>
</evidence>
<gene>
    <name evidence="2" type="ORF">F2Q69_00028854</name>
</gene>
<comment type="caution">
    <text evidence="2">The sequence shown here is derived from an EMBL/GenBank/DDBJ whole genome shotgun (WGS) entry which is preliminary data.</text>
</comment>
<dbReference type="AlphaFoldDB" id="A0A8S9S4X2"/>
<accession>A0A8S9S4X2</accession>
<proteinExistence type="predicted"/>
<reference evidence="2" key="1">
    <citation type="submission" date="2019-12" db="EMBL/GenBank/DDBJ databases">
        <title>Genome sequencing and annotation of Brassica cretica.</title>
        <authorList>
            <person name="Studholme D.J."/>
            <person name="Sarris P."/>
        </authorList>
    </citation>
    <scope>NUCLEOTIDE SEQUENCE</scope>
    <source>
        <strain evidence="2">PFS-109/04</strain>
        <tissue evidence="2">Leaf</tissue>
    </source>
</reference>
<evidence type="ECO:0000256" key="1">
    <source>
        <dbReference type="SAM" id="MobiDB-lite"/>
    </source>
</evidence>
<dbReference type="EMBL" id="QGKX02000088">
    <property type="protein sequence ID" value="KAF3588691.1"/>
    <property type="molecule type" value="Genomic_DNA"/>
</dbReference>
<evidence type="ECO:0000313" key="2">
    <source>
        <dbReference type="EMBL" id="KAF3588691.1"/>
    </source>
</evidence>
<feature type="region of interest" description="Disordered" evidence="1">
    <location>
        <begin position="179"/>
        <end position="213"/>
    </location>
</feature>
<name>A0A8S9S4X2_BRACR</name>
<protein>
    <submittedName>
        <fullName evidence="2">Uncharacterized protein</fullName>
    </submittedName>
</protein>
<organism evidence="2 3">
    <name type="scientific">Brassica cretica</name>
    <name type="common">Mustard</name>
    <dbReference type="NCBI Taxonomy" id="69181"/>
    <lineage>
        <taxon>Eukaryota</taxon>
        <taxon>Viridiplantae</taxon>
        <taxon>Streptophyta</taxon>
        <taxon>Embryophyta</taxon>
        <taxon>Tracheophyta</taxon>
        <taxon>Spermatophyta</taxon>
        <taxon>Magnoliopsida</taxon>
        <taxon>eudicotyledons</taxon>
        <taxon>Gunneridae</taxon>
        <taxon>Pentapetalae</taxon>
        <taxon>rosids</taxon>
        <taxon>malvids</taxon>
        <taxon>Brassicales</taxon>
        <taxon>Brassicaceae</taxon>
        <taxon>Brassiceae</taxon>
        <taxon>Brassica</taxon>
    </lineage>
</organism>
<sequence>MISVKKGSKIGMKTRSMYVYSSLKSFQRVPLHVGSSSFIVSRPRDLRNCSMIFVTAPRSPGPRSLCFAMGFKLPGSNQRSQGLRKNLWVPMWLQGSKDKKEARTPVQPKAHRGHYNFKRTFGFKSAISGSKPLGSNQRSPDLNLRGPISKTSGFQLDPRIYHRIFGFLHHLWAPVMIPGSRKGPPDPQCDLRIQGDPPGSSTTFGSPDDPQVFTQSPGYKINLQTPRVRILT</sequence>